<dbReference type="Proteomes" id="UP000276133">
    <property type="component" value="Unassembled WGS sequence"/>
</dbReference>
<keyword evidence="2" id="KW-1185">Reference proteome</keyword>
<accession>A0A3M7RT74</accession>
<dbReference type="AlphaFoldDB" id="A0A3M7RT74"/>
<evidence type="ECO:0000313" key="1">
    <source>
        <dbReference type="EMBL" id="RNA26783.1"/>
    </source>
</evidence>
<protein>
    <submittedName>
        <fullName evidence="1">Uncharacterized protein</fullName>
    </submittedName>
</protein>
<comment type="caution">
    <text evidence="1">The sequence shown here is derived from an EMBL/GenBank/DDBJ whole genome shotgun (WGS) entry which is preliminary data.</text>
</comment>
<organism evidence="1 2">
    <name type="scientific">Brachionus plicatilis</name>
    <name type="common">Marine rotifer</name>
    <name type="synonym">Brachionus muelleri</name>
    <dbReference type="NCBI Taxonomy" id="10195"/>
    <lineage>
        <taxon>Eukaryota</taxon>
        <taxon>Metazoa</taxon>
        <taxon>Spiralia</taxon>
        <taxon>Gnathifera</taxon>
        <taxon>Rotifera</taxon>
        <taxon>Eurotatoria</taxon>
        <taxon>Monogononta</taxon>
        <taxon>Pseudotrocha</taxon>
        <taxon>Ploima</taxon>
        <taxon>Brachionidae</taxon>
        <taxon>Brachionus</taxon>
    </lineage>
</organism>
<gene>
    <name evidence="1" type="ORF">BpHYR1_015904</name>
</gene>
<evidence type="ECO:0000313" key="2">
    <source>
        <dbReference type="Proteomes" id="UP000276133"/>
    </source>
</evidence>
<reference evidence="1 2" key="1">
    <citation type="journal article" date="2018" name="Sci. Rep.">
        <title>Genomic signatures of local adaptation to the degree of environmental predictability in rotifers.</title>
        <authorList>
            <person name="Franch-Gras L."/>
            <person name="Hahn C."/>
            <person name="Garcia-Roger E.M."/>
            <person name="Carmona M.J."/>
            <person name="Serra M."/>
            <person name="Gomez A."/>
        </authorList>
    </citation>
    <scope>NUCLEOTIDE SEQUENCE [LARGE SCALE GENOMIC DNA]</scope>
    <source>
        <strain evidence="1">HYR1</strain>
    </source>
</reference>
<name>A0A3M7RT74_BRAPC</name>
<proteinExistence type="predicted"/>
<dbReference type="EMBL" id="REGN01002675">
    <property type="protein sequence ID" value="RNA26783.1"/>
    <property type="molecule type" value="Genomic_DNA"/>
</dbReference>
<sequence>MQTGIKRRINVLSDKSRWNSHSSLSSSLNRITLMILINSFLIKRSILKFATFKANQKVVKKPLNIQDYRKNSLLINWYKSLKLNFFICGFGKKTLIVHSPNRLINYLDTKIDSQICPICLHGQALLKPLAINPPKGPNVEAKKEKANA</sequence>